<dbReference type="OrthoDB" id="10105at2157"/>
<accession>A0A830GRX8</accession>
<dbReference type="AlphaFoldDB" id="A0A830GRX8"/>
<evidence type="ECO:0000256" key="1">
    <source>
        <dbReference type="SAM" id="Phobius"/>
    </source>
</evidence>
<reference evidence="2" key="2">
    <citation type="submission" date="2020-09" db="EMBL/GenBank/DDBJ databases">
        <authorList>
            <person name="Sun Q."/>
            <person name="Ohkuma M."/>
        </authorList>
    </citation>
    <scope>NUCLEOTIDE SEQUENCE</scope>
    <source>
        <strain evidence="2">JCM 10088</strain>
    </source>
</reference>
<dbReference type="SUPFAM" id="SSF81343">
    <property type="entry name" value="Fumarate reductase respiratory complex transmembrane subunits"/>
    <property type="match status" value="1"/>
</dbReference>
<dbReference type="GO" id="GO:0016020">
    <property type="term" value="C:membrane"/>
    <property type="evidence" value="ECO:0007669"/>
    <property type="project" value="UniProtKB-SubCell"/>
</dbReference>
<keyword evidence="3" id="KW-1185">Reference proteome</keyword>
<dbReference type="EMBL" id="BMNL01000001">
    <property type="protein sequence ID" value="GGP19316.1"/>
    <property type="molecule type" value="Genomic_DNA"/>
</dbReference>
<protein>
    <recommendedName>
        <fullName evidence="4">Succinate dehydrogenase subunit C</fullName>
    </recommendedName>
</protein>
<dbReference type="Proteomes" id="UP000610960">
    <property type="component" value="Unassembled WGS sequence"/>
</dbReference>
<organism evidence="2 3">
    <name type="scientific">Thermocladium modestius</name>
    <dbReference type="NCBI Taxonomy" id="62609"/>
    <lineage>
        <taxon>Archaea</taxon>
        <taxon>Thermoproteota</taxon>
        <taxon>Thermoprotei</taxon>
        <taxon>Thermoproteales</taxon>
        <taxon>Thermoproteaceae</taxon>
        <taxon>Thermocladium</taxon>
    </lineage>
</organism>
<proteinExistence type="predicted"/>
<feature type="transmembrane region" description="Helical" evidence="1">
    <location>
        <begin position="12"/>
        <end position="28"/>
    </location>
</feature>
<dbReference type="Gene3D" id="1.20.1300.10">
    <property type="entry name" value="Fumarate reductase/succinate dehydrogenase, transmembrane subunit"/>
    <property type="match status" value="1"/>
</dbReference>
<feature type="transmembrane region" description="Helical" evidence="1">
    <location>
        <begin position="87"/>
        <end position="111"/>
    </location>
</feature>
<keyword evidence="1" id="KW-0812">Transmembrane</keyword>
<dbReference type="InterPro" id="IPR034804">
    <property type="entry name" value="SQR/QFR_C/D"/>
</dbReference>
<reference evidence="2" key="1">
    <citation type="journal article" date="2014" name="Int. J. Syst. Evol. Microbiol.">
        <title>Complete genome sequence of Corynebacterium casei LMG S-19264T (=DSM 44701T), isolated from a smear-ripened cheese.</title>
        <authorList>
            <consortium name="US DOE Joint Genome Institute (JGI-PGF)"/>
            <person name="Walter F."/>
            <person name="Albersmeier A."/>
            <person name="Kalinowski J."/>
            <person name="Ruckert C."/>
        </authorList>
    </citation>
    <scope>NUCLEOTIDE SEQUENCE</scope>
    <source>
        <strain evidence="2">JCM 10088</strain>
    </source>
</reference>
<dbReference type="RefSeq" id="WP_188595655.1">
    <property type="nucleotide sequence ID" value="NZ_BMNL01000001.1"/>
</dbReference>
<evidence type="ECO:0008006" key="4">
    <source>
        <dbReference type="Google" id="ProtNLM"/>
    </source>
</evidence>
<keyword evidence="1" id="KW-1133">Transmembrane helix</keyword>
<comment type="caution">
    <text evidence="2">The sequence shown here is derived from an EMBL/GenBank/DDBJ whole genome shotgun (WGS) entry which is preliminary data.</text>
</comment>
<name>A0A830GRX8_9CREN</name>
<feature type="transmembrane region" description="Helical" evidence="1">
    <location>
        <begin position="48"/>
        <end position="66"/>
    </location>
</feature>
<sequence length="113" mass="12585">MVAKSTLMKWHYITGLIMIVVVGIHIAYRWPSYDVSISWPAVESQIGMAWYDIVLLIIIYAASYHAMNGLRTIMLELFHGGKAFTTFVDVLVIALGLLVVIVGTYTVVSIIPL</sequence>
<evidence type="ECO:0000313" key="2">
    <source>
        <dbReference type="EMBL" id="GGP19316.1"/>
    </source>
</evidence>
<gene>
    <name evidence="2" type="ORF">GCM10007981_02510</name>
</gene>
<keyword evidence="1" id="KW-0472">Membrane</keyword>
<evidence type="ECO:0000313" key="3">
    <source>
        <dbReference type="Proteomes" id="UP000610960"/>
    </source>
</evidence>
<dbReference type="GO" id="GO:0046872">
    <property type="term" value="F:metal ion binding"/>
    <property type="evidence" value="ECO:0007669"/>
    <property type="project" value="UniProtKB-KW"/>
</dbReference>